<keyword evidence="4 9" id="KW-0812">Transmembrane</keyword>
<gene>
    <name evidence="10" type="primary">secG</name>
    <name evidence="10" type="ORF">HMPREF7215_0187</name>
</gene>
<dbReference type="RefSeq" id="WP_009166145.1">
    <property type="nucleotide sequence ID" value="NZ_ADFP01000135.1"/>
</dbReference>
<keyword evidence="11" id="KW-1185">Reference proteome</keyword>
<evidence type="ECO:0000256" key="5">
    <source>
        <dbReference type="ARBA" id="ARBA00022927"/>
    </source>
</evidence>
<dbReference type="EMBL" id="ADFP01000135">
    <property type="protein sequence ID" value="EFB89420.1"/>
    <property type="molecule type" value="Genomic_DNA"/>
</dbReference>
<keyword evidence="8 9" id="KW-0472">Membrane</keyword>
<comment type="subcellular location">
    <subcellularLocation>
        <location evidence="9">Cell membrane</location>
        <topology evidence="9">Multi-pass membrane protein</topology>
    </subcellularLocation>
    <subcellularLocation>
        <location evidence="1">Membrane</location>
        <topology evidence="1">Multi-pass membrane protein</topology>
    </subcellularLocation>
</comment>
<keyword evidence="6 9" id="KW-1133">Transmembrane helix</keyword>
<evidence type="ECO:0000256" key="9">
    <source>
        <dbReference type="RuleBase" id="RU365087"/>
    </source>
</evidence>
<keyword evidence="9" id="KW-1003">Cell membrane</keyword>
<feature type="transmembrane region" description="Helical" evidence="9">
    <location>
        <begin position="6"/>
        <end position="22"/>
    </location>
</feature>
<keyword evidence="3 9" id="KW-0813">Transport</keyword>
<evidence type="ECO:0000256" key="1">
    <source>
        <dbReference type="ARBA" id="ARBA00004141"/>
    </source>
</evidence>
<evidence type="ECO:0000313" key="10">
    <source>
        <dbReference type="EMBL" id="EFB89420.1"/>
    </source>
</evidence>
<organism evidence="10 11">
    <name type="scientific">Pyramidobacter piscolens W5455</name>
    <dbReference type="NCBI Taxonomy" id="352165"/>
    <lineage>
        <taxon>Bacteria</taxon>
        <taxon>Thermotogati</taxon>
        <taxon>Synergistota</taxon>
        <taxon>Synergistia</taxon>
        <taxon>Synergistales</taxon>
        <taxon>Dethiosulfovibrionaceae</taxon>
        <taxon>Pyramidobacter</taxon>
    </lineage>
</organism>
<name>A0ABM9ZRE7_9BACT</name>
<sequence>MKTFLAIVQILLCVVLMIVVMLQPRKQGRGGIFGGATLADPTANQWSRFSGLSKITVVVCALFMLNSLVLIVL</sequence>
<proteinExistence type="inferred from homology"/>
<comment type="similarity">
    <text evidence="2 9">Belongs to the SecG family.</text>
</comment>
<dbReference type="NCBIfam" id="TIGR00810">
    <property type="entry name" value="secG"/>
    <property type="match status" value="1"/>
</dbReference>
<accession>A0ABM9ZRE7</accession>
<evidence type="ECO:0000256" key="2">
    <source>
        <dbReference type="ARBA" id="ARBA00008445"/>
    </source>
</evidence>
<dbReference type="InterPro" id="IPR004692">
    <property type="entry name" value="SecG"/>
</dbReference>
<reference evidence="10 11" key="1">
    <citation type="submission" date="2009-12" db="EMBL/GenBank/DDBJ databases">
        <authorList>
            <person name="Shrivastava S."/>
            <person name="Madupu R."/>
            <person name="Durkin A.S."/>
            <person name="Torralba M."/>
            <person name="Methe B."/>
            <person name="Sutton G.G."/>
            <person name="Strausberg R.L."/>
            <person name="Nelson K.E."/>
        </authorList>
    </citation>
    <scope>NUCLEOTIDE SEQUENCE [LARGE SCALE GENOMIC DNA]</scope>
    <source>
        <strain evidence="10 11">W5455</strain>
    </source>
</reference>
<keyword evidence="5 9" id="KW-0653">Protein transport</keyword>
<dbReference type="Pfam" id="PF03840">
    <property type="entry name" value="SecG"/>
    <property type="match status" value="1"/>
</dbReference>
<evidence type="ECO:0000256" key="3">
    <source>
        <dbReference type="ARBA" id="ARBA00022448"/>
    </source>
</evidence>
<dbReference type="PRINTS" id="PR01651">
    <property type="entry name" value="SECGEXPORT"/>
</dbReference>
<comment type="caution">
    <text evidence="10">The sequence shown here is derived from an EMBL/GenBank/DDBJ whole genome shotgun (WGS) entry which is preliminary data.</text>
</comment>
<dbReference type="Proteomes" id="UP000006462">
    <property type="component" value="Unassembled WGS sequence"/>
</dbReference>
<protein>
    <recommendedName>
        <fullName evidence="9">Protein-export membrane protein SecG</fullName>
    </recommendedName>
</protein>
<feature type="transmembrane region" description="Helical" evidence="9">
    <location>
        <begin position="55"/>
        <end position="72"/>
    </location>
</feature>
<evidence type="ECO:0000256" key="4">
    <source>
        <dbReference type="ARBA" id="ARBA00022692"/>
    </source>
</evidence>
<evidence type="ECO:0000313" key="11">
    <source>
        <dbReference type="Proteomes" id="UP000006462"/>
    </source>
</evidence>
<evidence type="ECO:0000256" key="7">
    <source>
        <dbReference type="ARBA" id="ARBA00023010"/>
    </source>
</evidence>
<evidence type="ECO:0000256" key="6">
    <source>
        <dbReference type="ARBA" id="ARBA00022989"/>
    </source>
</evidence>
<keyword evidence="7 9" id="KW-0811">Translocation</keyword>
<comment type="function">
    <text evidence="9">Involved in protein export. Participates in an early event of protein translocation.</text>
</comment>
<evidence type="ECO:0000256" key="8">
    <source>
        <dbReference type="ARBA" id="ARBA00023136"/>
    </source>
</evidence>